<keyword evidence="2" id="KW-1185">Reference proteome</keyword>
<evidence type="ECO:0000313" key="2">
    <source>
        <dbReference type="Proteomes" id="UP000233750"/>
    </source>
</evidence>
<gene>
    <name evidence="1" type="ORF">ATK30_1867</name>
</gene>
<dbReference type="EMBL" id="PJMY01000003">
    <property type="protein sequence ID" value="PKV91106.1"/>
    <property type="molecule type" value="Genomic_DNA"/>
</dbReference>
<dbReference type="Proteomes" id="UP000233750">
    <property type="component" value="Unassembled WGS sequence"/>
</dbReference>
<accession>A0A2N3WB55</accession>
<organism evidence="1 2">
    <name type="scientific">Amycolatopsis echigonensis</name>
    <dbReference type="NCBI Taxonomy" id="2576905"/>
    <lineage>
        <taxon>Bacteria</taxon>
        <taxon>Bacillati</taxon>
        <taxon>Actinomycetota</taxon>
        <taxon>Actinomycetes</taxon>
        <taxon>Pseudonocardiales</taxon>
        <taxon>Pseudonocardiaceae</taxon>
        <taxon>Amycolatopsis</taxon>
    </lineage>
</organism>
<comment type="caution">
    <text evidence="1">The sequence shown here is derived from an EMBL/GenBank/DDBJ whole genome shotgun (WGS) entry which is preliminary data.</text>
</comment>
<reference evidence="1 2" key="1">
    <citation type="submission" date="2017-12" db="EMBL/GenBank/DDBJ databases">
        <title>Sequencing the genomes of 1000 Actinobacteria strains.</title>
        <authorList>
            <person name="Klenk H.-P."/>
        </authorList>
    </citation>
    <scope>NUCLEOTIDE SEQUENCE [LARGE SCALE GENOMIC DNA]</scope>
    <source>
        <strain evidence="1 2">DSM 45165</strain>
    </source>
</reference>
<name>A0A2N3WB55_9PSEU</name>
<protein>
    <submittedName>
        <fullName evidence="1">Uncharacterized protein</fullName>
    </submittedName>
</protein>
<sequence>MSGAVVRGSVGERNLAAGLPVARIAVTESGRGSAERGLESATNSW</sequence>
<proteinExistence type="predicted"/>
<dbReference type="AlphaFoldDB" id="A0A2N3WB55"/>
<evidence type="ECO:0000313" key="1">
    <source>
        <dbReference type="EMBL" id="PKV91106.1"/>
    </source>
</evidence>